<feature type="domain" description="GIY-YIG" evidence="2">
    <location>
        <begin position="27"/>
        <end position="119"/>
    </location>
</feature>
<dbReference type="InterPro" id="IPR000305">
    <property type="entry name" value="GIY-YIG_endonuc"/>
</dbReference>
<organism evidence="3 4">
    <name type="scientific">Portunus trituberculatus</name>
    <name type="common">Swimming crab</name>
    <name type="synonym">Neptunus trituberculatus</name>
    <dbReference type="NCBI Taxonomy" id="210409"/>
    <lineage>
        <taxon>Eukaryota</taxon>
        <taxon>Metazoa</taxon>
        <taxon>Ecdysozoa</taxon>
        <taxon>Arthropoda</taxon>
        <taxon>Crustacea</taxon>
        <taxon>Multicrustacea</taxon>
        <taxon>Malacostraca</taxon>
        <taxon>Eumalacostraca</taxon>
        <taxon>Eucarida</taxon>
        <taxon>Decapoda</taxon>
        <taxon>Pleocyemata</taxon>
        <taxon>Brachyura</taxon>
        <taxon>Eubrachyura</taxon>
        <taxon>Portunoidea</taxon>
        <taxon>Portunidae</taxon>
        <taxon>Portuninae</taxon>
        <taxon>Portunus</taxon>
    </lineage>
</organism>
<dbReference type="PROSITE" id="PS50164">
    <property type="entry name" value="GIY_YIG"/>
    <property type="match status" value="1"/>
</dbReference>
<gene>
    <name evidence="3" type="ORF">E2C01_078512</name>
</gene>
<evidence type="ECO:0000313" key="3">
    <source>
        <dbReference type="EMBL" id="MPC83795.1"/>
    </source>
</evidence>
<feature type="region of interest" description="Disordered" evidence="1">
    <location>
        <begin position="132"/>
        <end position="154"/>
    </location>
</feature>
<keyword evidence="4" id="KW-1185">Reference proteome</keyword>
<evidence type="ECO:0000313" key="4">
    <source>
        <dbReference type="Proteomes" id="UP000324222"/>
    </source>
</evidence>
<evidence type="ECO:0000256" key="1">
    <source>
        <dbReference type="SAM" id="MobiDB-lite"/>
    </source>
</evidence>
<evidence type="ECO:0000259" key="2">
    <source>
        <dbReference type="PROSITE" id="PS50164"/>
    </source>
</evidence>
<dbReference type="EMBL" id="VSRR010063522">
    <property type="protein sequence ID" value="MPC83795.1"/>
    <property type="molecule type" value="Genomic_DNA"/>
</dbReference>
<proteinExistence type="predicted"/>
<name>A0A5B7IN27_PORTR</name>
<dbReference type="OrthoDB" id="6378814at2759"/>
<dbReference type="AlphaFoldDB" id="A0A5B7IN27"/>
<comment type="caution">
    <text evidence="3">The sequence shown here is derived from an EMBL/GenBank/DDBJ whole genome shotgun (WGS) entry which is preliminary data.</text>
</comment>
<protein>
    <recommendedName>
        <fullName evidence="2">GIY-YIG domain-containing protein</fullName>
    </recommendedName>
</protein>
<accession>A0A5B7IN27</accession>
<sequence length="154" mass="17281">MVYSLRNKKTSQLLLRNSPDQKKEITQKSHVYKFSCKRGNCAVLNSTYIGMTTTKLSRRLTFHLAAGAPRKHLREEHGATLTRSTLEENTEILDTCKDPRRLNIIEALFIKEMAPTLNVQADNLLALPSLLPDTRGIQPTPRDASQSATSSESE</sequence>
<feature type="compositionally biased region" description="Polar residues" evidence="1">
    <location>
        <begin position="143"/>
        <end position="154"/>
    </location>
</feature>
<dbReference type="Proteomes" id="UP000324222">
    <property type="component" value="Unassembled WGS sequence"/>
</dbReference>
<reference evidence="3 4" key="1">
    <citation type="submission" date="2019-05" db="EMBL/GenBank/DDBJ databases">
        <title>Another draft genome of Portunus trituberculatus and its Hox gene families provides insights of decapod evolution.</title>
        <authorList>
            <person name="Jeong J.-H."/>
            <person name="Song I."/>
            <person name="Kim S."/>
            <person name="Choi T."/>
            <person name="Kim D."/>
            <person name="Ryu S."/>
            <person name="Kim W."/>
        </authorList>
    </citation>
    <scope>NUCLEOTIDE SEQUENCE [LARGE SCALE GENOMIC DNA]</scope>
    <source>
        <tissue evidence="3">Muscle</tissue>
    </source>
</reference>